<comment type="caution">
    <text evidence="6">The sequence shown here is derived from an EMBL/GenBank/DDBJ whole genome shotgun (WGS) entry which is preliminary data.</text>
</comment>
<dbReference type="RefSeq" id="WP_182842668.1">
    <property type="nucleotide sequence ID" value="NZ_BAAALP010000035.1"/>
</dbReference>
<evidence type="ECO:0000256" key="1">
    <source>
        <dbReference type="ARBA" id="ARBA00010164"/>
    </source>
</evidence>
<dbReference type="Pfam" id="PF13657">
    <property type="entry name" value="Couple_hipA"/>
    <property type="match status" value="1"/>
</dbReference>
<dbReference type="GO" id="GO:0004674">
    <property type="term" value="F:protein serine/threonine kinase activity"/>
    <property type="evidence" value="ECO:0007669"/>
    <property type="project" value="UniProtKB-EC"/>
</dbReference>
<name>A0A7W3LL92_ACTNM</name>
<dbReference type="GO" id="GO:0005829">
    <property type="term" value="C:cytosol"/>
    <property type="evidence" value="ECO:0007669"/>
    <property type="project" value="TreeGrafter"/>
</dbReference>
<dbReference type="EMBL" id="JACJIA010000002">
    <property type="protein sequence ID" value="MBA8950212.1"/>
    <property type="molecule type" value="Genomic_DNA"/>
</dbReference>
<evidence type="ECO:0000256" key="2">
    <source>
        <dbReference type="ARBA" id="ARBA00022679"/>
    </source>
</evidence>
<comment type="similarity">
    <text evidence="1">Belongs to the HipA Ser/Thr kinase family.</text>
</comment>
<dbReference type="EC" id="2.7.11.1" evidence="6"/>
<keyword evidence="3 6" id="KW-0418">Kinase</keyword>
<proteinExistence type="inferred from homology"/>
<dbReference type="InterPro" id="IPR017508">
    <property type="entry name" value="HipA_N1"/>
</dbReference>
<dbReference type="InterPro" id="IPR012893">
    <property type="entry name" value="HipA-like_C"/>
</dbReference>
<feature type="domain" description="HipA N-terminal subdomain 1" evidence="5">
    <location>
        <begin position="11"/>
        <end position="108"/>
    </location>
</feature>
<keyword evidence="7" id="KW-1185">Reference proteome</keyword>
<reference evidence="6 7" key="1">
    <citation type="submission" date="2020-08" db="EMBL/GenBank/DDBJ databases">
        <title>Genomic Encyclopedia of Type Strains, Phase IV (KMG-IV): sequencing the most valuable type-strain genomes for metagenomic binning, comparative biology and taxonomic classification.</title>
        <authorList>
            <person name="Goeker M."/>
        </authorList>
    </citation>
    <scope>NUCLEOTIDE SEQUENCE [LARGE SCALE GENOMIC DNA]</scope>
    <source>
        <strain evidence="6 7">DSM 44197</strain>
    </source>
</reference>
<dbReference type="Proteomes" id="UP000572680">
    <property type="component" value="Unassembled WGS sequence"/>
</dbReference>
<gene>
    <name evidence="6" type="ORF">HNR61_001825</name>
</gene>
<evidence type="ECO:0000313" key="6">
    <source>
        <dbReference type="EMBL" id="MBA8950212.1"/>
    </source>
</evidence>
<dbReference type="Gene3D" id="1.10.1070.20">
    <property type="match status" value="1"/>
</dbReference>
<dbReference type="PANTHER" id="PTHR37419">
    <property type="entry name" value="SERINE/THREONINE-PROTEIN KINASE TOXIN HIPA"/>
    <property type="match status" value="1"/>
</dbReference>
<evidence type="ECO:0000259" key="4">
    <source>
        <dbReference type="Pfam" id="PF07804"/>
    </source>
</evidence>
<organism evidence="6 7">
    <name type="scientific">Actinomadura namibiensis</name>
    <dbReference type="NCBI Taxonomy" id="182080"/>
    <lineage>
        <taxon>Bacteria</taxon>
        <taxon>Bacillati</taxon>
        <taxon>Actinomycetota</taxon>
        <taxon>Actinomycetes</taxon>
        <taxon>Streptosporangiales</taxon>
        <taxon>Thermomonosporaceae</taxon>
        <taxon>Actinomadura</taxon>
    </lineage>
</organism>
<accession>A0A7W3LL92</accession>
<sequence>MSSSDLRAYGVWLQDVKVGSLYQRVDRTRFILDQSYIHDPHRPILGLVFEQNLNRIHSSQLKLPEWFSNLLPEGRLRQWIAEDRGVSSQREMELLAQVGHDLPGAVRVLPGDESPDDVPWEDVASSTGPETADHGIRFSLAGVAMKFSMIRKGDRLTMPAYGEGGDWIVKLPDRTYRDVPLNEFAMMTLAGAVGIAVPEIKLITRDKFDGIPESAWPGEEEHAFAIRRFDRDDQRKRIHIEDLAQVRNLYPSRKYDGNFETVASLIYRGHDEAALLEFTRRLTFCILISNGDAHLKNWSLIYRDPQKPTLSPAYDLLCTSAYQFKESPEDLGLKFGGSRAFHDVSLATFARLQQRLGVKSIDLPGCARDIVARVTSSWPEIASSLDRSQALQSAIDSSIRMRTKTLLR</sequence>
<dbReference type="InterPro" id="IPR052028">
    <property type="entry name" value="HipA_Ser/Thr_kinase"/>
</dbReference>
<keyword evidence="2 6" id="KW-0808">Transferase</keyword>
<evidence type="ECO:0000259" key="5">
    <source>
        <dbReference type="Pfam" id="PF13657"/>
    </source>
</evidence>
<dbReference type="Pfam" id="PF07804">
    <property type="entry name" value="HipA_C"/>
    <property type="match status" value="1"/>
</dbReference>
<feature type="domain" description="HipA-like C-terminal" evidence="4">
    <location>
        <begin position="138"/>
        <end position="378"/>
    </location>
</feature>
<evidence type="ECO:0000256" key="3">
    <source>
        <dbReference type="ARBA" id="ARBA00022777"/>
    </source>
</evidence>
<dbReference type="PANTHER" id="PTHR37419:SF1">
    <property type="entry name" value="SERINE_THREONINE-PROTEIN KINASE TOXIN HIPA"/>
    <property type="match status" value="1"/>
</dbReference>
<dbReference type="AlphaFoldDB" id="A0A7W3LL92"/>
<evidence type="ECO:0000313" key="7">
    <source>
        <dbReference type="Proteomes" id="UP000572680"/>
    </source>
</evidence>
<dbReference type="NCBIfam" id="TIGR03071">
    <property type="entry name" value="couple_hipA"/>
    <property type="match status" value="1"/>
</dbReference>
<protein>
    <submittedName>
        <fullName evidence="6">Serine/threonine-protein kinase HipA</fullName>
        <ecNumber evidence="6">2.7.11.1</ecNumber>
    </submittedName>
</protein>